<accession>T0Z9A5</accession>
<reference evidence="1" key="1">
    <citation type="submission" date="2013-08" db="EMBL/GenBank/DDBJ databases">
        <authorList>
            <person name="Mendez C."/>
            <person name="Richter M."/>
            <person name="Ferrer M."/>
            <person name="Sanchez J."/>
        </authorList>
    </citation>
    <scope>NUCLEOTIDE SEQUENCE</scope>
</reference>
<gene>
    <name evidence="1" type="ORF">B1B_13484</name>
</gene>
<name>T0Z9A5_9ZZZZ</name>
<dbReference type="InterPro" id="IPR014942">
    <property type="entry name" value="AbiEii"/>
</dbReference>
<reference evidence="1" key="2">
    <citation type="journal article" date="2014" name="ISME J.">
        <title>Microbial stratification in low pH oxic and suboxic macroscopic growths along an acid mine drainage.</title>
        <authorList>
            <person name="Mendez-Garcia C."/>
            <person name="Mesa V."/>
            <person name="Sprenger R.R."/>
            <person name="Richter M."/>
            <person name="Diez M.S."/>
            <person name="Solano J."/>
            <person name="Bargiela R."/>
            <person name="Golyshina O.V."/>
            <person name="Manteca A."/>
            <person name="Ramos J.L."/>
            <person name="Gallego J.R."/>
            <person name="Llorente I."/>
            <person name="Martins Dos Santos V.A."/>
            <person name="Jensen O.N."/>
            <person name="Pelaez A.I."/>
            <person name="Sanchez J."/>
            <person name="Ferrer M."/>
        </authorList>
    </citation>
    <scope>NUCLEOTIDE SEQUENCE</scope>
</reference>
<dbReference type="Gene3D" id="3.10.450.620">
    <property type="entry name" value="JHP933, nucleotidyltransferase-like core domain"/>
    <property type="match status" value="1"/>
</dbReference>
<dbReference type="AlphaFoldDB" id="T0Z9A5"/>
<comment type="caution">
    <text evidence="1">The sequence shown here is derived from an EMBL/GenBank/DDBJ whole genome shotgun (WGS) entry which is preliminary data.</text>
</comment>
<protein>
    <submittedName>
        <fullName evidence="1">Protein containing DUF1814</fullName>
    </submittedName>
</protein>
<organism evidence="1">
    <name type="scientific">mine drainage metagenome</name>
    <dbReference type="NCBI Taxonomy" id="410659"/>
    <lineage>
        <taxon>unclassified sequences</taxon>
        <taxon>metagenomes</taxon>
        <taxon>ecological metagenomes</taxon>
    </lineage>
</organism>
<dbReference type="EMBL" id="AUZY01008877">
    <property type="protein sequence ID" value="EQD44541.1"/>
    <property type="molecule type" value="Genomic_DNA"/>
</dbReference>
<sequence length="123" mass="14151">MIDEKTLLSFLHFFQDERMLEKDYIINLMLKTISINKLSDFLVFKGGTALYLFYGLDRFSEDLDFTYTGSADELVRGIDSFIDPAVRDFELSYNIRKEKRNIAVKDSSGVVSGIRSELFVEGP</sequence>
<proteinExistence type="predicted"/>
<evidence type="ECO:0000313" key="1">
    <source>
        <dbReference type="EMBL" id="EQD44541.1"/>
    </source>
</evidence>
<dbReference type="Pfam" id="PF08843">
    <property type="entry name" value="AbiEii"/>
    <property type="match status" value="1"/>
</dbReference>
<feature type="non-terminal residue" evidence="1">
    <location>
        <position position="123"/>
    </location>
</feature>